<dbReference type="Proteomes" id="UP000800097">
    <property type="component" value="Unassembled WGS sequence"/>
</dbReference>
<dbReference type="OrthoDB" id="3684889at2759"/>
<name>A0A6A6JUU9_WESOR</name>
<accession>A0A6A6JUU9</accession>
<dbReference type="EMBL" id="ML986485">
    <property type="protein sequence ID" value="KAF2279873.1"/>
    <property type="molecule type" value="Genomic_DNA"/>
</dbReference>
<organism evidence="1 2">
    <name type="scientific">Westerdykella ornata</name>
    <dbReference type="NCBI Taxonomy" id="318751"/>
    <lineage>
        <taxon>Eukaryota</taxon>
        <taxon>Fungi</taxon>
        <taxon>Dikarya</taxon>
        <taxon>Ascomycota</taxon>
        <taxon>Pezizomycotina</taxon>
        <taxon>Dothideomycetes</taxon>
        <taxon>Pleosporomycetidae</taxon>
        <taxon>Pleosporales</taxon>
        <taxon>Sporormiaceae</taxon>
        <taxon>Westerdykella</taxon>
    </lineage>
</organism>
<reference evidence="1" key="1">
    <citation type="journal article" date="2020" name="Stud. Mycol.">
        <title>101 Dothideomycetes genomes: a test case for predicting lifestyles and emergence of pathogens.</title>
        <authorList>
            <person name="Haridas S."/>
            <person name="Albert R."/>
            <person name="Binder M."/>
            <person name="Bloem J."/>
            <person name="Labutti K."/>
            <person name="Salamov A."/>
            <person name="Andreopoulos B."/>
            <person name="Baker S."/>
            <person name="Barry K."/>
            <person name="Bills G."/>
            <person name="Bluhm B."/>
            <person name="Cannon C."/>
            <person name="Castanera R."/>
            <person name="Culley D."/>
            <person name="Daum C."/>
            <person name="Ezra D."/>
            <person name="Gonzalez J."/>
            <person name="Henrissat B."/>
            <person name="Kuo A."/>
            <person name="Liang C."/>
            <person name="Lipzen A."/>
            <person name="Lutzoni F."/>
            <person name="Magnuson J."/>
            <person name="Mondo S."/>
            <person name="Nolan M."/>
            <person name="Ohm R."/>
            <person name="Pangilinan J."/>
            <person name="Park H.-J."/>
            <person name="Ramirez L."/>
            <person name="Alfaro M."/>
            <person name="Sun H."/>
            <person name="Tritt A."/>
            <person name="Yoshinaga Y."/>
            <person name="Zwiers L.-H."/>
            <person name="Turgeon B."/>
            <person name="Goodwin S."/>
            <person name="Spatafora J."/>
            <person name="Crous P."/>
            <person name="Grigoriev I."/>
        </authorList>
    </citation>
    <scope>NUCLEOTIDE SEQUENCE</scope>
    <source>
        <strain evidence="1">CBS 379.55</strain>
    </source>
</reference>
<gene>
    <name evidence="1" type="ORF">EI97DRAFT_438977</name>
</gene>
<protein>
    <submittedName>
        <fullName evidence="1">Uncharacterized protein</fullName>
    </submittedName>
</protein>
<dbReference type="GeneID" id="54552708"/>
<proteinExistence type="predicted"/>
<sequence length="297" mass="33656">MDSGPDPSEQELLSKLHESIRQYRRLLFLQLELSRNGTVPGPKHPFHKSEEPLKDANREVEGCFNLYAQASCKRLCNMLQKRLPRELRDMIYRHISTRDNIVIRNGKPPQERAHYWDASFVGVATQRELVANYYSTSPVTILPLLPGSAPRYDGIHEPLANDPRVPGLQPLTFISEVTYVFTPGTLQRASKVNTAPLKSLLSLKTGAKITLVLTAWVPTPHSWLLHGGMDTFRDIVLSYHALAAKFKKSGYKVTVSLAKWPLNGTQATVLFQPDEDFSWESWKQKAEMVTLDHLQGR</sequence>
<evidence type="ECO:0000313" key="1">
    <source>
        <dbReference type="EMBL" id="KAF2279873.1"/>
    </source>
</evidence>
<keyword evidence="2" id="KW-1185">Reference proteome</keyword>
<dbReference type="RefSeq" id="XP_033657412.1">
    <property type="nucleotide sequence ID" value="XM_033799533.1"/>
</dbReference>
<evidence type="ECO:0000313" key="2">
    <source>
        <dbReference type="Proteomes" id="UP000800097"/>
    </source>
</evidence>
<dbReference type="AlphaFoldDB" id="A0A6A6JUU9"/>